<accession>A0AAE0C2A1</accession>
<keyword evidence="3" id="KW-1185">Reference proteome</keyword>
<sequence>MNKIIFLSFIFAFVFPVVAQDCTLHGCFVQQNVSLCCFTTRRAAAQHAEYREQPNVDLLHDLLVASASEVQAELPSVIRGRNLTLDNLERYFTLSHATVMTQKPARRSNNATLKAKNASSVVGIDPGTIINIAKDLWDIIEANKPVVNVNVDYATATPAAAKDWTQLENWEQMLWPGFDLTFQNYYGMDLCSFKWSFIWAYHGDFNHTGQYITSATTSLVDAHAAPFFELDVTGSSGPPFNAGTAENPIAEISLTASAQCKGIVSNDKTQVVVNIRGDGGHQCVGGCQFGPKSANKMLKTFIHVDPVAWHDEASATYDKLAAAVQSHLSGGLPADAGILSSIIRSILEHEEPELMRKTNFTVSESWTYAFLHAIGMRPRKGTNNRKEPADWEEQMALFLMRLSHIVATQNIPPALVVSFDHIGLQVLPIKNTTWARQGADSVPLIGLDDKRQITSVLVEALGDDKEGLVVGMQLIYTGLTDRCLPELAHREKDLFSDFHFTYTYNHWADENTNFELFEEIIVPHLA</sequence>
<dbReference type="Proteomes" id="UP001190700">
    <property type="component" value="Unassembled WGS sequence"/>
</dbReference>
<feature type="chain" id="PRO_5041966335" evidence="1">
    <location>
        <begin position="20"/>
        <end position="526"/>
    </location>
</feature>
<name>A0AAE0C2A1_9CHLO</name>
<feature type="signal peptide" evidence="1">
    <location>
        <begin position="1"/>
        <end position="19"/>
    </location>
</feature>
<proteinExistence type="predicted"/>
<evidence type="ECO:0000256" key="1">
    <source>
        <dbReference type="SAM" id="SignalP"/>
    </source>
</evidence>
<dbReference type="AlphaFoldDB" id="A0AAE0C2A1"/>
<comment type="caution">
    <text evidence="2">The sequence shown here is derived from an EMBL/GenBank/DDBJ whole genome shotgun (WGS) entry which is preliminary data.</text>
</comment>
<evidence type="ECO:0000313" key="2">
    <source>
        <dbReference type="EMBL" id="KAK3246438.1"/>
    </source>
</evidence>
<organism evidence="2 3">
    <name type="scientific">Cymbomonas tetramitiformis</name>
    <dbReference type="NCBI Taxonomy" id="36881"/>
    <lineage>
        <taxon>Eukaryota</taxon>
        <taxon>Viridiplantae</taxon>
        <taxon>Chlorophyta</taxon>
        <taxon>Pyramimonadophyceae</taxon>
        <taxon>Pyramimonadales</taxon>
        <taxon>Pyramimonadaceae</taxon>
        <taxon>Cymbomonas</taxon>
    </lineage>
</organism>
<dbReference type="EMBL" id="LGRX02029798">
    <property type="protein sequence ID" value="KAK3246438.1"/>
    <property type="molecule type" value="Genomic_DNA"/>
</dbReference>
<keyword evidence="1" id="KW-0732">Signal</keyword>
<gene>
    <name evidence="2" type="ORF">CYMTET_44024</name>
</gene>
<protein>
    <submittedName>
        <fullName evidence="2">Uncharacterized protein</fullName>
    </submittedName>
</protein>
<reference evidence="2 3" key="1">
    <citation type="journal article" date="2015" name="Genome Biol. Evol.">
        <title>Comparative Genomics of a Bacterivorous Green Alga Reveals Evolutionary Causalities and Consequences of Phago-Mixotrophic Mode of Nutrition.</title>
        <authorList>
            <person name="Burns J.A."/>
            <person name="Paasch A."/>
            <person name="Narechania A."/>
            <person name="Kim E."/>
        </authorList>
    </citation>
    <scope>NUCLEOTIDE SEQUENCE [LARGE SCALE GENOMIC DNA]</scope>
    <source>
        <strain evidence="2 3">PLY_AMNH</strain>
    </source>
</reference>
<evidence type="ECO:0000313" key="3">
    <source>
        <dbReference type="Proteomes" id="UP001190700"/>
    </source>
</evidence>